<dbReference type="GO" id="GO:0005634">
    <property type="term" value="C:nucleus"/>
    <property type="evidence" value="ECO:0007669"/>
    <property type="project" value="TreeGrafter"/>
</dbReference>
<dbReference type="InterPro" id="IPR051422">
    <property type="entry name" value="AlkB_tRNA_MeTrf/Diox"/>
</dbReference>
<dbReference type="GO" id="GO:0000049">
    <property type="term" value="F:tRNA binding"/>
    <property type="evidence" value="ECO:0007669"/>
    <property type="project" value="TreeGrafter"/>
</dbReference>
<evidence type="ECO:0000256" key="2">
    <source>
        <dbReference type="ARBA" id="ARBA00022679"/>
    </source>
</evidence>
<name>A0A146KAW7_9EUKA</name>
<sequence>PAANMKTKIAPAIKKAKPITEIISPDQFEQDHVHKIYNSISDHFSSTRQVPWPLVQLFIKQSFQIGDFTLDVGCGNGKYLKHQFLNNFGLDYSINLCEIARQNALISNGDGMNLPFKNDQFDGGVSIAMLHHLSTDERRIRCLDEIFRVMRKGSKFLISVWAFEQGVKQQDQFIPWSQQVDNKEHYCKDSTQTVDVANQKVVIQDRYYHFFKKGELSNLARKAGFTIDQQTGFEIWKQIYGEGDVDDEYW</sequence>
<dbReference type="EMBL" id="GDID01002643">
    <property type="protein sequence ID" value="JAP93963.1"/>
    <property type="molecule type" value="Transcribed_RNA"/>
</dbReference>
<dbReference type="PANTHER" id="PTHR13069:SF21">
    <property type="entry name" value="ALKYLATED DNA REPAIR PROTEIN ALKB HOMOLOG 8"/>
    <property type="match status" value="1"/>
</dbReference>
<dbReference type="GO" id="GO:0008757">
    <property type="term" value="F:S-adenosylmethionine-dependent methyltransferase activity"/>
    <property type="evidence" value="ECO:0007669"/>
    <property type="project" value="InterPro"/>
</dbReference>
<dbReference type="SUPFAM" id="SSF53335">
    <property type="entry name" value="S-adenosyl-L-methionine-dependent methyltransferases"/>
    <property type="match status" value="1"/>
</dbReference>
<keyword evidence="2 4" id="KW-0808">Transferase</keyword>
<dbReference type="CDD" id="cd02440">
    <property type="entry name" value="AdoMet_MTases"/>
    <property type="match status" value="1"/>
</dbReference>
<feature type="non-terminal residue" evidence="4">
    <location>
        <position position="1"/>
    </location>
</feature>
<organism evidence="4">
    <name type="scientific">Trepomonas sp. PC1</name>
    <dbReference type="NCBI Taxonomy" id="1076344"/>
    <lineage>
        <taxon>Eukaryota</taxon>
        <taxon>Metamonada</taxon>
        <taxon>Diplomonadida</taxon>
        <taxon>Hexamitidae</taxon>
        <taxon>Hexamitinae</taxon>
        <taxon>Trepomonas</taxon>
    </lineage>
</organism>
<dbReference type="GO" id="GO:0030488">
    <property type="term" value="P:tRNA methylation"/>
    <property type="evidence" value="ECO:0007669"/>
    <property type="project" value="TreeGrafter"/>
</dbReference>
<dbReference type="PANTHER" id="PTHR13069">
    <property type="entry name" value="ALKYLATED DNA REPAIR PROTEIN ALKB HOMOLOG 8"/>
    <property type="match status" value="1"/>
</dbReference>
<dbReference type="Pfam" id="PF08241">
    <property type="entry name" value="Methyltransf_11"/>
    <property type="match status" value="1"/>
</dbReference>
<dbReference type="InterPro" id="IPR013216">
    <property type="entry name" value="Methyltransf_11"/>
</dbReference>
<dbReference type="Gene3D" id="3.40.50.150">
    <property type="entry name" value="Vaccinia Virus protein VP39"/>
    <property type="match status" value="1"/>
</dbReference>
<dbReference type="InterPro" id="IPR029063">
    <property type="entry name" value="SAM-dependent_MTases_sf"/>
</dbReference>
<dbReference type="GO" id="GO:0002098">
    <property type="term" value="P:tRNA wobble uridine modification"/>
    <property type="evidence" value="ECO:0007669"/>
    <property type="project" value="TreeGrafter"/>
</dbReference>
<feature type="domain" description="Methyltransferase type 11" evidence="3">
    <location>
        <begin position="70"/>
        <end position="158"/>
    </location>
</feature>
<proteinExistence type="predicted"/>
<dbReference type="GO" id="GO:0106335">
    <property type="term" value="F:tRNA (5-carboxymethyluridine(34)-5-O)-methyltransferase activity"/>
    <property type="evidence" value="ECO:0007669"/>
    <property type="project" value="TreeGrafter"/>
</dbReference>
<evidence type="ECO:0000256" key="1">
    <source>
        <dbReference type="ARBA" id="ARBA00022603"/>
    </source>
</evidence>
<accession>A0A146KAW7</accession>
<evidence type="ECO:0000259" key="3">
    <source>
        <dbReference type="Pfam" id="PF08241"/>
    </source>
</evidence>
<feature type="non-terminal residue" evidence="4">
    <location>
        <position position="250"/>
    </location>
</feature>
<protein>
    <submittedName>
        <fullName evidence="4">Methyltransferase</fullName>
    </submittedName>
</protein>
<keyword evidence="1 4" id="KW-0489">Methyltransferase</keyword>
<dbReference type="AlphaFoldDB" id="A0A146KAW7"/>
<gene>
    <name evidence="4" type="ORF">TPC1_13554</name>
</gene>
<evidence type="ECO:0000313" key="4">
    <source>
        <dbReference type="EMBL" id="JAP93963.1"/>
    </source>
</evidence>
<reference evidence="4" key="1">
    <citation type="submission" date="2015-07" db="EMBL/GenBank/DDBJ databases">
        <title>Adaptation to a free-living lifestyle via gene acquisitions in the diplomonad Trepomonas sp. PC1.</title>
        <authorList>
            <person name="Xu F."/>
            <person name="Jerlstrom-Hultqvist J."/>
            <person name="Kolisko M."/>
            <person name="Simpson A.G.B."/>
            <person name="Roger A.J."/>
            <person name="Svard S.G."/>
            <person name="Andersson J.O."/>
        </authorList>
    </citation>
    <scope>NUCLEOTIDE SEQUENCE</scope>
    <source>
        <strain evidence="4">PC1</strain>
    </source>
</reference>
<dbReference type="GO" id="GO:0005737">
    <property type="term" value="C:cytoplasm"/>
    <property type="evidence" value="ECO:0007669"/>
    <property type="project" value="TreeGrafter"/>
</dbReference>